<accession>A0AAV1HVR2</accession>
<evidence type="ECO:0000313" key="5">
    <source>
        <dbReference type="EMBL" id="CAK0754341.1"/>
    </source>
</evidence>
<dbReference type="PANTHER" id="PTHR13271:SF154">
    <property type="entry name" value="GRIP DOMAIN-CONTAINING PROTEIN"/>
    <property type="match status" value="1"/>
</dbReference>
<dbReference type="EMBL" id="CAUYUE010000003">
    <property type="protein sequence ID" value="CAK0754341.1"/>
    <property type="molecule type" value="Genomic_DNA"/>
</dbReference>
<keyword evidence="4" id="KW-1133">Transmembrane helix</keyword>
<evidence type="ECO:0000313" key="6">
    <source>
        <dbReference type="Proteomes" id="UP001314263"/>
    </source>
</evidence>
<keyword evidence="6" id="KW-1185">Reference proteome</keyword>
<organism evidence="5 6">
    <name type="scientific">Coccomyxa viridis</name>
    <dbReference type="NCBI Taxonomy" id="1274662"/>
    <lineage>
        <taxon>Eukaryota</taxon>
        <taxon>Viridiplantae</taxon>
        <taxon>Chlorophyta</taxon>
        <taxon>core chlorophytes</taxon>
        <taxon>Trebouxiophyceae</taxon>
        <taxon>Trebouxiophyceae incertae sedis</taxon>
        <taxon>Coccomyxaceae</taxon>
        <taxon>Coccomyxa</taxon>
    </lineage>
</organism>
<evidence type="ECO:0000256" key="2">
    <source>
        <dbReference type="ARBA" id="ARBA00022679"/>
    </source>
</evidence>
<dbReference type="AlphaFoldDB" id="A0AAV1HVR2"/>
<gene>
    <name evidence="5" type="ORF">CVIRNUC_002290</name>
</gene>
<keyword evidence="1" id="KW-0489">Methyltransferase</keyword>
<dbReference type="PANTHER" id="PTHR13271">
    <property type="entry name" value="UNCHARACTERIZED PUTATIVE METHYLTRANSFERASE"/>
    <property type="match status" value="1"/>
</dbReference>
<dbReference type="Gene3D" id="3.90.1420.10">
    <property type="entry name" value="Rubisco LSMT, substrate-binding domain"/>
    <property type="match status" value="1"/>
</dbReference>
<keyword evidence="4" id="KW-0812">Transmembrane</keyword>
<name>A0AAV1HVR2_9CHLO</name>
<dbReference type="Gene3D" id="3.90.1410.10">
    <property type="entry name" value="set domain protein methyltransferase, domain 1"/>
    <property type="match status" value="1"/>
</dbReference>
<comment type="caution">
    <text evidence="5">The sequence shown here is derived from an EMBL/GenBank/DDBJ whole genome shotgun (WGS) entry which is preliminary data.</text>
</comment>
<evidence type="ECO:0000256" key="1">
    <source>
        <dbReference type="ARBA" id="ARBA00022603"/>
    </source>
</evidence>
<keyword evidence="3" id="KW-0949">S-adenosyl-L-methionine</keyword>
<proteinExistence type="predicted"/>
<reference evidence="5 6" key="1">
    <citation type="submission" date="2023-10" db="EMBL/GenBank/DDBJ databases">
        <authorList>
            <person name="Maclean D."/>
            <person name="Macfadyen A."/>
        </authorList>
    </citation>
    <scope>NUCLEOTIDE SEQUENCE [LARGE SCALE GENOMIC DNA]</scope>
</reference>
<evidence type="ECO:0000256" key="4">
    <source>
        <dbReference type="SAM" id="Phobius"/>
    </source>
</evidence>
<evidence type="ECO:0008006" key="7">
    <source>
        <dbReference type="Google" id="ProtNLM"/>
    </source>
</evidence>
<dbReference type="Proteomes" id="UP001314263">
    <property type="component" value="Unassembled WGS sequence"/>
</dbReference>
<evidence type="ECO:0000256" key="3">
    <source>
        <dbReference type="ARBA" id="ARBA00022691"/>
    </source>
</evidence>
<keyword evidence="2" id="KW-0808">Transferase</keyword>
<protein>
    <recommendedName>
        <fullName evidence="7">SET domain-containing protein</fullName>
    </recommendedName>
</protein>
<feature type="transmembrane region" description="Helical" evidence="4">
    <location>
        <begin position="47"/>
        <end position="68"/>
    </location>
</feature>
<keyword evidence="4" id="KW-0472">Membrane</keyword>
<dbReference type="CDD" id="cd10527">
    <property type="entry name" value="SET_LSMT"/>
    <property type="match status" value="1"/>
</dbReference>
<dbReference type="InterPro" id="IPR046341">
    <property type="entry name" value="SET_dom_sf"/>
</dbReference>
<dbReference type="InterPro" id="IPR050600">
    <property type="entry name" value="SETD3_SETD6_MTase"/>
</dbReference>
<dbReference type="GO" id="GO:0032259">
    <property type="term" value="P:methylation"/>
    <property type="evidence" value="ECO:0007669"/>
    <property type="project" value="UniProtKB-KW"/>
</dbReference>
<dbReference type="InterPro" id="IPR036464">
    <property type="entry name" value="Rubisco_LSMT_subst-bd_sf"/>
</dbReference>
<dbReference type="SUPFAM" id="SSF82199">
    <property type="entry name" value="SET domain"/>
    <property type="match status" value="1"/>
</dbReference>
<dbReference type="GO" id="GO:0016279">
    <property type="term" value="F:protein-lysine N-methyltransferase activity"/>
    <property type="evidence" value="ECO:0007669"/>
    <property type="project" value="TreeGrafter"/>
</dbReference>
<sequence>MLRLVARSVQAFAHQERWHMSAYLEFLGRTASPGSATSLRLSMFGRWAAFALAGVSAGAVIAGSVAVIPASCSSGPQNITKCEDMTEQIQEFKHWLSGLGAHTDAVNIRQSPQGHGLALYPSALGVQHHNAAWLRPLQRLVGMGGETTLASFPLQTVLSAKLVTQQPGLGLKYKKLLASGEVDERMVVMLFLLVEKLRGEDSMWSPWLNLLPASFDTPLHFTESQLQELQGTTLHAATRVLNGNLERMWTKLEPVCQDLLLDAGHRQRAPSFQDFLWAYSIFWSRAQSLPVPAGANGEVTTQESIVPGLDFANHANEHSCRWTLWGNRKASGMHDSISLVTTDTPHLSTDNELQITYGDKSNEELLFLYGFALPDNKDDVLMVTCPLPPAEQWDDVIRARMLFLLGKGLSPQLFLPASRLPDGTGHQGSRDHIDAWLPNSVQDVLKAMLMDPAELAGKMQSSASTDMSGKRADELSSSTGQEIEDSGMKLAMLTCVTRLLEAKCEELEEEGATGRLERDQQLLEAAHQSEGEGLPARLHNTILYRMGQKRLAREYLQLARSATGDEMHRMRALVAKEEAAGPSG</sequence>